<proteinExistence type="predicted"/>
<reference evidence="1 2" key="1">
    <citation type="submission" date="2016-10" db="EMBL/GenBank/DDBJ databases">
        <authorList>
            <person name="de Groot N.N."/>
        </authorList>
    </citation>
    <scope>NUCLEOTIDE SEQUENCE [LARGE SCALE GENOMIC DNA]</scope>
    <source>
        <strain evidence="1 2">CGMCC 4.6533</strain>
    </source>
</reference>
<sequence length="65" mass="7522">MRQVLEHHAIGAFPSVDADTERTADEMRARIAQYLESLSEDDLALLYIRPELLPKRWLRSRLADA</sequence>
<accession>A0A1G8M5Y1</accession>
<dbReference type="EMBL" id="FNDJ01000006">
    <property type="protein sequence ID" value="SDI63348.1"/>
    <property type="molecule type" value="Genomic_DNA"/>
</dbReference>
<keyword evidence="2" id="KW-1185">Reference proteome</keyword>
<name>A0A1G8M5Y1_9ACTN</name>
<organism evidence="1 2">
    <name type="scientific">Nonomuraea jiangxiensis</name>
    <dbReference type="NCBI Taxonomy" id="633440"/>
    <lineage>
        <taxon>Bacteria</taxon>
        <taxon>Bacillati</taxon>
        <taxon>Actinomycetota</taxon>
        <taxon>Actinomycetes</taxon>
        <taxon>Streptosporangiales</taxon>
        <taxon>Streptosporangiaceae</taxon>
        <taxon>Nonomuraea</taxon>
    </lineage>
</organism>
<dbReference type="Proteomes" id="UP000199202">
    <property type="component" value="Unassembled WGS sequence"/>
</dbReference>
<gene>
    <name evidence="1" type="ORF">SAMN05421869_106314</name>
</gene>
<evidence type="ECO:0000313" key="2">
    <source>
        <dbReference type="Proteomes" id="UP000199202"/>
    </source>
</evidence>
<evidence type="ECO:0000313" key="1">
    <source>
        <dbReference type="EMBL" id="SDI63348.1"/>
    </source>
</evidence>
<protein>
    <submittedName>
        <fullName evidence="1">Uncharacterized protein</fullName>
    </submittedName>
</protein>
<dbReference type="AlphaFoldDB" id="A0A1G8M5Y1"/>
<dbReference type="STRING" id="633440.SAMN05421869_106314"/>